<protein>
    <submittedName>
        <fullName evidence="3">Chromosome transmission fidelity protein 18</fullName>
    </submittedName>
</protein>
<evidence type="ECO:0000256" key="1">
    <source>
        <dbReference type="ARBA" id="ARBA00004123"/>
    </source>
</evidence>
<keyword evidence="2" id="KW-0539">Nucleus</keyword>
<dbReference type="AlphaFoldDB" id="A0A5B7DNI3"/>
<proteinExistence type="predicted"/>
<accession>A0A5B7DNI3</accession>
<comment type="caution">
    <text evidence="3">The sequence shown here is derived from an EMBL/GenBank/DDBJ whole genome shotgun (WGS) entry which is preliminary data.</text>
</comment>
<keyword evidence="4" id="KW-1185">Reference proteome</keyword>
<dbReference type="PANTHER" id="PTHR46765:SF1">
    <property type="entry name" value="P-LOOP CONTAINING NUCLEOSIDE TRIPHOSPHATE HYDROLASES SUPERFAMILY PROTEIN"/>
    <property type="match status" value="1"/>
</dbReference>
<dbReference type="Proteomes" id="UP000324222">
    <property type="component" value="Unassembled WGS sequence"/>
</dbReference>
<dbReference type="GO" id="GO:0005634">
    <property type="term" value="C:nucleus"/>
    <property type="evidence" value="ECO:0007669"/>
    <property type="project" value="UniProtKB-SubCell"/>
</dbReference>
<organism evidence="3 4">
    <name type="scientific">Portunus trituberculatus</name>
    <name type="common">Swimming crab</name>
    <name type="synonym">Neptunus trituberculatus</name>
    <dbReference type="NCBI Taxonomy" id="210409"/>
    <lineage>
        <taxon>Eukaryota</taxon>
        <taxon>Metazoa</taxon>
        <taxon>Ecdysozoa</taxon>
        <taxon>Arthropoda</taxon>
        <taxon>Crustacea</taxon>
        <taxon>Multicrustacea</taxon>
        <taxon>Malacostraca</taxon>
        <taxon>Eumalacostraca</taxon>
        <taxon>Eucarida</taxon>
        <taxon>Decapoda</taxon>
        <taxon>Pleocyemata</taxon>
        <taxon>Brachyura</taxon>
        <taxon>Eubrachyura</taxon>
        <taxon>Portunoidea</taxon>
        <taxon>Portunidae</taxon>
        <taxon>Portuninae</taxon>
        <taxon>Portunus</taxon>
    </lineage>
</organism>
<reference evidence="3 4" key="1">
    <citation type="submission" date="2019-05" db="EMBL/GenBank/DDBJ databases">
        <title>Another draft genome of Portunus trituberculatus and its Hox gene families provides insights of decapod evolution.</title>
        <authorList>
            <person name="Jeong J.-H."/>
            <person name="Song I."/>
            <person name="Kim S."/>
            <person name="Choi T."/>
            <person name="Kim D."/>
            <person name="Ryu S."/>
            <person name="Kim W."/>
        </authorList>
    </citation>
    <scope>NUCLEOTIDE SEQUENCE [LARGE SCALE GENOMIC DNA]</scope>
    <source>
        <tissue evidence="3">Muscle</tissue>
    </source>
</reference>
<name>A0A5B7DNI3_PORTR</name>
<dbReference type="PANTHER" id="PTHR46765">
    <property type="entry name" value="P-LOOP CONTAINING NUCLEOSIDE TRIPHOSPHATE HYDROLASES SUPERFAMILY PROTEIN"/>
    <property type="match status" value="1"/>
</dbReference>
<evidence type="ECO:0000313" key="3">
    <source>
        <dbReference type="EMBL" id="MPC23181.1"/>
    </source>
</evidence>
<dbReference type="EMBL" id="VSRR010001176">
    <property type="protein sequence ID" value="MPC23181.1"/>
    <property type="molecule type" value="Genomic_DNA"/>
</dbReference>
<dbReference type="InterPro" id="IPR053016">
    <property type="entry name" value="CTF18-RFC_complex"/>
</dbReference>
<comment type="subcellular location">
    <subcellularLocation>
        <location evidence="1">Nucleus</location>
    </subcellularLocation>
</comment>
<gene>
    <name evidence="3" type="primary">chtf18</name>
    <name evidence="3" type="ORF">E2C01_016220</name>
</gene>
<sequence length="123" mass="14093">MIGYNLTYIQEKDVNGLYSFKLDPDIGDIVLFGDSKPANELSYYSRQLIAREIELEKVRRSEAYFMEQAPKDFFGRTVAQATKKGLSTGASSKTVQSEIWFKFNEGYCNAVRKTIKMKDLVIK</sequence>
<evidence type="ECO:0000313" key="4">
    <source>
        <dbReference type="Proteomes" id="UP000324222"/>
    </source>
</evidence>
<dbReference type="OrthoDB" id="2195431at2759"/>
<evidence type="ECO:0000256" key="2">
    <source>
        <dbReference type="ARBA" id="ARBA00023242"/>
    </source>
</evidence>